<name>A0A1H2YZM5_9FLAO</name>
<dbReference type="SMART" id="SM00387">
    <property type="entry name" value="HATPase_c"/>
    <property type="match status" value="1"/>
</dbReference>
<dbReference type="STRING" id="1073328.SAMN05216294_3249"/>
<dbReference type="SUPFAM" id="SSF55874">
    <property type="entry name" value="ATPase domain of HSP90 chaperone/DNA topoisomerase II/histidine kinase"/>
    <property type="match status" value="1"/>
</dbReference>
<dbReference type="InterPro" id="IPR003594">
    <property type="entry name" value="HATPase_dom"/>
</dbReference>
<dbReference type="EMBL" id="FNMY01000007">
    <property type="protein sequence ID" value="SDX10198.1"/>
    <property type="molecule type" value="Genomic_DNA"/>
</dbReference>
<sequence>MKAVENIDQNYLIKQLPTPTAFVGKNGVVMDASDSWLEIFGLVPTKKKRKLKILDFFPEAKDFQNNNAFSLKHKNIINDNISHFESSFTPWFDDNENVLGSIIQTKDITSEVEKELEIERLKNILKYKSEAAKIGWWEYDVLNEEIFWCDETKRIHKAPDSYRPDINEAINFYKSGFSQNRISMLFHNAMTKGDSYEVDLIILTFKGEERWVRATGKPILKNGKVVKLFGTLKDIHEQVMAETKIKENQQLLTTLIDSLPLNVYVKDLESKKVLVNKAECDYLGKSAAEILGKSDFDLYDEKMAQISREEDLLVMKHLKPILGKETESAKKDGKTTYFLTSKIPRFDLDGRVNGLIGISMDISAIKKKEEQLQNLISITTIQNKKLVNFAHIVSHNLRSHSANFSMLLEFLNYEENQEERGKILKMLNHASDNLLETLENLNQVVDVNTKTPQLKKQLNLHDSIVKAQQNIVAFSEKNKARIINNIPKQITVSSVPAYLDSIILNLITNAIKYKKPDLDPVITIDAFLENNQVCLRVSDNGLGIDLEKNGDKVFGMYKTFHQREDAKGFGLYLVRNQIEAMGGTITIESEVDKGSSFNVYFNEENE</sequence>
<dbReference type="Pfam" id="PF02518">
    <property type="entry name" value="HATPase_c"/>
    <property type="match status" value="1"/>
</dbReference>
<feature type="domain" description="PAS" evidence="7">
    <location>
        <begin position="248"/>
        <end position="302"/>
    </location>
</feature>
<keyword evidence="4" id="KW-0808">Transferase</keyword>
<dbReference type="RefSeq" id="WP_245668168.1">
    <property type="nucleotide sequence ID" value="NZ_FNKI01000006.1"/>
</dbReference>
<dbReference type="AlphaFoldDB" id="A0A1H2YZM5"/>
<feature type="domain" description="PAC" evidence="8">
    <location>
        <begin position="196"/>
        <end position="247"/>
    </location>
</feature>
<dbReference type="InterPro" id="IPR036890">
    <property type="entry name" value="HATPase_C_sf"/>
</dbReference>
<dbReference type="SMART" id="SM00091">
    <property type="entry name" value="PAS"/>
    <property type="match status" value="2"/>
</dbReference>
<comment type="catalytic activity">
    <reaction evidence="1">
        <text>ATP + protein L-histidine = ADP + protein N-phospho-L-histidine.</text>
        <dbReference type="EC" id="2.7.13.3"/>
    </reaction>
</comment>
<evidence type="ECO:0000259" key="8">
    <source>
        <dbReference type="PROSITE" id="PS50113"/>
    </source>
</evidence>
<dbReference type="GO" id="GO:0004673">
    <property type="term" value="F:protein histidine kinase activity"/>
    <property type="evidence" value="ECO:0007669"/>
    <property type="project" value="UniProtKB-EC"/>
</dbReference>
<gene>
    <name evidence="9" type="ORF">SAMN04487892_3244</name>
</gene>
<dbReference type="SMART" id="SM00086">
    <property type="entry name" value="PAC"/>
    <property type="match status" value="2"/>
</dbReference>
<dbReference type="PANTHER" id="PTHR43304">
    <property type="entry name" value="PHYTOCHROME-LIKE PROTEIN CPH1"/>
    <property type="match status" value="1"/>
</dbReference>
<dbReference type="InterPro" id="IPR035965">
    <property type="entry name" value="PAS-like_dom_sf"/>
</dbReference>
<evidence type="ECO:0000256" key="1">
    <source>
        <dbReference type="ARBA" id="ARBA00000085"/>
    </source>
</evidence>
<dbReference type="InterPro" id="IPR000700">
    <property type="entry name" value="PAS-assoc_C"/>
</dbReference>
<evidence type="ECO:0000256" key="3">
    <source>
        <dbReference type="ARBA" id="ARBA00022553"/>
    </source>
</evidence>
<dbReference type="Pfam" id="PF13426">
    <property type="entry name" value="PAS_9"/>
    <property type="match status" value="2"/>
</dbReference>
<evidence type="ECO:0000256" key="2">
    <source>
        <dbReference type="ARBA" id="ARBA00012438"/>
    </source>
</evidence>
<dbReference type="CDD" id="cd00130">
    <property type="entry name" value="PAS"/>
    <property type="match status" value="1"/>
</dbReference>
<dbReference type="InterPro" id="IPR052162">
    <property type="entry name" value="Sensor_kinase/Photoreceptor"/>
</dbReference>
<dbReference type="PRINTS" id="PR00344">
    <property type="entry name" value="BCTRLSENSOR"/>
</dbReference>
<keyword evidence="3" id="KW-0597">Phosphoprotein</keyword>
<evidence type="ECO:0000259" key="6">
    <source>
        <dbReference type="PROSITE" id="PS50109"/>
    </source>
</evidence>
<dbReference type="InterPro" id="IPR005467">
    <property type="entry name" value="His_kinase_dom"/>
</dbReference>
<dbReference type="InterPro" id="IPR000014">
    <property type="entry name" value="PAS"/>
</dbReference>
<accession>A0A1H2YZM5</accession>
<evidence type="ECO:0000313" key="9">
    <source>
        <dbReference type="EMBL" id="SDX10198.1"/>
    </source>
</evidence>
<reference evidence="10" key="1">
    <citation type="submission" date="2016-10" db="EMBL/GenBank/DDBJ databases">
        <authorList>
            <person name="Varghese N."/>
            <person name="Submissions S."/>
        </authorList>
    </citation>
    <scope>NUCLEOTIDE SEQUENCE [LARGE SCALE GENOMIC DNA]</scope>
    <source>
        <strain evidence="10">DSM 25030</strain>
    </source>
</reference>
<organism evidence="9 10">
    <name type="scientific">Flagellimonas zhangzhouensis</name>
    <dbReference type="NCBI Taxonomy" id="1073328"/>
    <lineage>
        <taxon>Bacteria</taxon>
        <taxon>Pseudomonadati</taxon>
        <taxon>Bacteroidota</taxon>
        <taxon>Flavobacteriia</taxon>
        <taxon>Flavobacteriales</taxon>
        <taxon>Flavobacteriaceae</taxon>
        <taxon>Flagellimonas</taxon>
    </lineage>
</organism>
<dbReference type="Proteomes" id="UP000199592">
    <property type="component" value="Unassembled WGS sequence"/>
</dbReference>
<protein>
    <recommendedName>
        <fullName evidence="2">histidine kinase</fullName>
        <ecNumber evidence="2">2.7.13.3</ecNumber>
    </recommendedName>
</protein>
<dbReference type="CDD" id="cd00075">
    <property type="entry name" value="HATPase"/>
    <property type="match status" value="1"/>
</dbReference>
<dbReference type="SUPFAM" id="SSF55785">
    <property type="entry name" value="PYP-like sensor domain (PAS domain)"/>
    <property type="match status" value="2"/>
</dbReference>
<proteinExistence type="predicted"/>
<keyword evidence="5" id="KW-0418">Kinase</keyword>
<dbReference type="Gene3D" id="3.30.565.10">
    <property type="entry name" value="Histidine kinase-like ATPase, C-terminal domain"/>
    <property type="match status" value="1"/>
</dbReference>
<evidence type="ECO:0000256" key="4">
    <source>
        <dbReference type="ARBA" id="ARBA00022679"/>
    </source>
</evidence>
<dbReference type="InterPro" id="IPR001610">
    <property type="entry name" value="PAC"/>
</dbReference>
<evidence type="ECO:0000259" key="7">
    <source>
        <dbReference type="PROSITE" id="PS50112"/>
    </source>
</evidence>
<dbReference type="InterPro" id="IPR004358">
    <property type="entry name" value="Sig_transdc_His_kin-like_C"/>
</dbReference>
<dbReference type="PROSITE" id="PS50113">
    <property type="entry name" value="PAC"/>
    <property type="match status" value="2"/>
</dbReference>
<dbReference type="Gene3D" id="3.30.450.20">
    <property type="entry name" value="PAS domain"/>
    <property type="match status" value="4"/>
</dbReference>
<dbReference type="NCBIfam" id="TIGR00229">
    <property type="entry name" value="sensory_box"/>
    <property type="match status" value="1"/>
</dbReference>
<dbReference type="Pfam" id="PF08448">
    <property type="entry name" value="PAS_4"/>
    <property type="match status" value="1"/>
</dbReference>
<evidence type="ECO:0000256" key="5">
    <source>
        <dbReference type="ARBA" id="ARBA00022777"/>
    </source>
</evidence>
<dbReference type="PROSITE" id="PS50109">
    <property type="entry name" value="HIS_KIN"/>
    <property type="match status" value="1"/>
</dbReference>
<dbReference type="EC" id="2.7.13.3" evidence="2"/>
<keyword evidence="10" id="KW-1185">Reference proteome</keyword>
<evidence type="ECO:0000313" key="10">
    <source>
        <dbReference type="Proteomes" id="UP000199592"/>
    </source>
</evidence>
<feature type="domain" description="Histidine kinase" evidence="6">
    <location>
        <begin position="392"/>
        <end position="605"/>
    </location>
</feature>
<feature type="domain" description="PAC" evidence="8">
    <location>
        <begin position="322"/>
        <end position="374"/>
    </location>
</feature>
<dbReference type="InterPro" id="IPR013656">
    <property type="entry name" value="PAS_4"/>
</dbReference>
<dbReference type="PROSITE" id="PS50112">
    <property type="entry name" value="PAS"/>
    <property type="match status" value="1"/>
</dbReference>
<dbReference type="PANTHER" id="PTHR43304:SF1">
    <property type="entry name" value="PAC DOMAIN-CONTAINING PROTEIN"/>
    <property type="match status" value="1"/>
</dbReference>